<evidence type="ECO:0000313" key="2">
    <source>
        <dbReference type="EMBL" id="KAJ1139121.1"/>
    </source>
</evidence>
<keyword evidence="3" id="KW-1185">Reference proteome</keyword>
<feature type="region of interest" description="Disordered" evidence="1">
    <location>
        <begin position="68"/>
        <end position="121"/>
    </location>
</feature>
<name>A0AAV7QI97_PLEWA</name>
<evidence type="ECO:0000256" key="1">
    <source>
        <dbReference type="SAM" id="MobiDB-lite"/>
    </source>
</evidence>
<gene>
    <name evidence="2" type="ORF">NDU88_005498</name>
</gene>
<protein>
    <submittedName>
        <fullName evidence="2">Uncharacterized protein</fullName>
    </submittedName>
</protein>
<sequence>MDFFFHLAPIARFTRRYSNEDTPSTAQGLSVRINQLPSSLSWYTIHLTVSYIGVVQITTGFKTLVCRSNDTPQQPLPRTEEPVPGRRVASWSMRTERDLNPRGAISGSRRPIGGCAPQHHE</sequence>
<reference evidence="2" key="1">
    <citation type="journal article" date="2022" name="bioRxiv">
        <title>Sequencing and chromosome-scale assembly of the giantPleurodeles waltlgenome.</title>
        <authorList>
            <person name="Brown T."/>
            <person name="Elewa A."/>
            <person name="Iarovenko S."/>
            <person name="Subramanian E."/>
            <person name="Araus A.J."/>
            <person name="Petzold A."/>
            <person name="Susuki M."/>
            <person name="Suzuki K.-i.T."/>
            <person name="Hayashi T."/>
            <person name="Toyoda A."/>
            <person name="Oliveira C."/>
            <person name="Osipova E."/>
            <person name="Leigh N.D."/>
            <person name="Simon A."/>
            <person name="Yun M.H."/>
        </authorList>
    </citation>
    <scope>NUCLEOTIDE SEQUENCE</scope>
    <source>
        <strain evidence="2">20211129_DDA</strain>
        <tissue evidence="2">Liver</tissue>
    </source>
</reference>
<dbReference type="EMBL" id="JANPWB010000010">
    <property type="protein sequence ID" value="KAJ1139121.1"/>
    <property type="molecule type" value="Genomic_DNA"/>
</dbReference>
<comment type="caution">
    <text evidence="2">The sequence shown here is derived from an EMBL/GenBank/DDBJ whole genome shotgun (WGS) entry which is preliminary data.</text>
</comment>
<dbReference type="AlphaFoldDB" id="A0AAV7QI97"/>
<accession>A0AAV7QI97</accession>
<evidence type="ECO:0000313" key="3">
    <source>
        <dbReference type="Proteomes" id="UP001066276"/>
    </source>
</evidence>
<organism evidence="2 3">
    <name type="scientific">Pleurodeles waltl</name>
    <name type="common">Iberian ribbed newt</name>
    <dbReference type="NCBI Taxonomy" id="8319"/>
    <lineage>
        <taxon>Eukaryota</taxon>
        <taxon>Metazoa</taxon>
        <taxon>Chordata</taxon>
        <taxon>Craniata</taxon>
        <taxon>Vertebrata</taxon>
        <taxon>Euteleostomi</taxon>
        <taxon>Amphibia</taxon>
        <taxon>Batrachia</taxon>
        <taxon>Caudata</taxon>
        <taxon>Salamandroidea</taxon>
        <taxon>Salamandridae</taxon>
        <taxon>Pleurodelinae</taxon>
        <taxon>Pleurodeles</taxon>
    </lineage>
</organism>
<dbReference type="Proteomes" id="UP001066276">
    <property type="component" value="Chromosome 6"/>
</dbReference>
<proteinExistence type="predicted"/>